<keyword evidence="1" id="KW-0472">Membrane</keyword>
<keyword evidence="1" id="KW-1133">Transmembrane helix</keyword>
<dbReference type="AlphaFoldDB" id="A0A2T0B6P8"/>
<accession>A0A2T0B6P8</accession>
<feature type="transmembrane region" description="Helical" evidence="1">
    <location>
        <begin position="96"/>
        <end position="113"/>
    </location>
</feature>
<evidence type="ECO:0000313" key="2">
    <source>
        <dbReference type="EMBL" id="PRR79578.1"/>
    </source>
</evidence>
<dbReference type="RefSeq" id="WP_106061244.1">
    <property type="nucleotide sequence ID" value="NZ_PVXQ01000062.1"/>
</dbReference>
<comment type="caution">
    <text evidence="2">The sequence shown here is derived from an EMBL/GenBank/DDBJ whole genome shotgun (WGS) entry which is preliminary data.</text>
</comment>
<keyword evidence="1" id="KW-0812">Transmembrane</keyword>
<dbReference type="OrthoDB" id="1938844at2"/>
<feature type="transmembrane region" description="Helical" evidence="1">
    <location>
        <begin position="12"/>
        <end position="39"/>
    </location>
</feature>
<sequence>MEYENEKENKVGAGILTICIIHFIVGGLGLLLGGIGMFALASDQITTILIISMIIVLVLIVSCIMLLCKQKVGIFLYFFATIVNLIINIIAGSELYSIGLSLILPVLMAIFISKKKELYGFGTK</sequence>
<organism evidence="2 3">
    <name type="scientific">Clostridium vincentii</name>
    <dbReference type="NCBI Taxonomy" id="52704"/>
    <lineage>
        <taxon>Bacteria</taxon>
        <taxon>Bacillati</taxon>
        <taxon>Bacillota</taxon>
        <taxon>Clostridia</taxon>
        <taxon>Eubacteriales</taxon>
        <taxon>Clostridiaceae</taxon>
        <taxon>Clostridium</taxon>
    </lineage>
</organism>
<feature type="transmembrane region" description="Helical" evidence="1">
    <location>
        <begin position="74"/>
        <end position="90"/>
    </location>
</feature>
<evidence type="ECO:0000313" key="3">
    <source>
        <dbReference type="Proteomes" id="UP000239471"/>
    </source>
</evidence>
<proteinExistence type="predicted"/>
<reference evidence="2 3" key="1">
    <citation type="submission" date="2018-03" db="EMBL/GenBank/DDBJ databases">
        <title>Genome sequence of Clostridium vincentii DSM 10228.</title>
        <authorList>
            <person name="Poehlein A."/>
            <person name="Daniel R."/>
        </authorList>
    </citation>
    <scope>NUCLEOTIDE SEQUENCE [LARGE SCALE GENOMIC DNA]</scope>
    <source>
        <strain evidence="2 3">DSM 10228</strain>
    </source>
</reference>
<name>A0A2T0B6P8_9CLOT</name>
<keyword evidence="3" id="KW-1185">Reference proteome</keyword>
<dbReference type="EMBL" id="PVXQ01000062">
    <property type="protein sequence ID" value="PRR79578.1"/>
    <property type="molecule type" value="Genomic_DNA"/>
</dbReference>
<gene>
    <name evidence="2" type="ORF">CLVI_33300</name>
</gene>
<dbReference type="Proteomes" id="UP000239471">
    <property type="component" value="Unassembled WGS sequence"/>
</dbReference>
<protein>
    <submittedName>
        <fullName evidence="2">Uncharacterized protein</fullName>
    </submittedName>
</protein>
<feature type="transmembrane region" description="Helical" evidence="1">
    <location>
        <begin position="45"/>
        <end position="67"/>
    </location>
</feature>
<evidence type="ECO:0000256" key="1">
    <source>
        <dbReference type="SAM" id="Phobius"/>
    </source>
</evidence>